<dbReference type="EMBL" id="JAGISH010000004">
    <property type="protein sequence ID" value="MBP0482722.1"/>
    <property type="molecule type" value="Genomic_DNA"/>
</dbReference>
<sequence>MFIRDYGVGPYSFDRCALAPTWAEIDARTVAQMDWLAALPKDAPAQGERVLLAMHVPPRLDGYSGKPMWIMDRFPARGSRIRHSPPDG</sequence>
<evidence type="ECO:0000313" key="1">
    <source>
        <dbReference type="EMBL" id="MBP0482722.1"/>
    </source>
</evidence>
<keyword evidence="2" id="KW-1185">Reference proteome</keyword>
<name>A0A940MPT1_9RHOB</name>
<gene>
    <name evidence="1" type="ORF">J5474_09490</name>
</gene>
<dbReference type="RefSeq" id="WP_209360661.1">
    <property type="nucleotide sequence ID" value="NZ_JAGISH010000004.1"/>
</dbReference>
<dbReference type="Proteomes" id="UP000675940">
    <property type="component" value="Unassembled WGS sequence"/>
</dbReference>
<evidence type="ECO:0000313" key="2">
    <source>
        <dbReference type="Proteomes" id="UP000675940"/>
    </source>
</evidence>
<proteinExistence type="predicted"/>
<reference evidence="1" key="1">
    <citation type="submission" date="2021-03" db="EMBL/GenBank/DDBJ databases">
        <title>Sagittula salina sp. nov. strain M10.9X isolated from the marine waste.</title>
        <authorList>
            <person name="Satari L."/>
            <person name="Molina-Menor E."/>
            <person name="Vidal-Verdu A."/>
            <person name="Pascual J."/>
            <person name="Pereto J."/>
            <person name="Porcar M."/>
        </authorList>
    </citation>
    <scope>NUCLEOTIDE SEQUENCE</scope>
    <source>
        <strain evidence="1">M10.9X</strain>
    </source>
</reference>
<dbReference type="AlphaFoldDB" id="A0A940MPT1"/>
<organism evidence="1 2">
    <name type="scientific">Sagittula salina</name>
    <dbReference type="NCBI Taxonomy" id="2820268"/>
    <lineage>
        <taxon>Bacteria</taxon>
        <taxon>Pseudomonadati</taxon>
        <taxon>Pseudomonadota</taxon>
        <taxon>Alphaproteobacteria</taxon>
        <taxon>Rhodobacterales</taxon>
        <taxon>Roseobacteraceae</taxon>
        <taxon>Sagittula</taxon>
    </lineage>
</organism>
<comment type="caution">
    <text evidence="1">The sequence shown here is derived from an EMBL/GenBank/DDBJ whole genome shotgun (WGS) entry which is preliminary data.</text>
</comment>
<protein>
    <submittedName>
        <fullName evidence="1">Uncharacterized protein</fullName>
    </submittedName>
</protein>
<accession>A0A940MPT1</accession>